<reference evidence="2" key="1">
    <citation type="journal article" date="2019" name="Int. J. Syst. Evol. Microbiol.">
        <title>The Global Catalogue of Microorganisms (GCM) 10K type strain sequencing project: providing services to taxonomists for standard genome sequencing and annotation.</title>
        <authorList>
            <consortium name="The Broad Institute Genomics Platform"/>
            <consortium name="The Broad Institute Genome Sequencing Center for Infectious Disease"/>
            <person name="Wu L."/>
            <person name="Ma J."/>
        </authorList>
    </citation>
    <scope>NUCLEOTIDE SEQUENCE [LARGE SCALE GENOMIC DNA]</scope>
    <source>
        <strain evidence="2">JCM 13006</strain>
    </source>
</reference>
<dbReference type="Proteomes" id="UP001501752">
    <property type="component" value="Unassembled WGS sequence"/>
</dbReference>
<sequence length="146" mass="15880">MTDRHISATGPAPADCQVELADMPVEFTAFCEMNRPRYLSYARVWFREPGEAAEVVRCALHALARVWPQVLGSPNAPAAAWEVLRETVAERHSLTDPAGRRPGQADEDLAILHYVVGLATPEIADVVGGDTAGIATRLRHGLRPTD</sequence>
<dbReference type="EMBL" id="BAABIS010000001">
    <property type="protein sequence ID" value="GAA4850683.1"/>
    <property type="molecule type" value="Genomic_DNA"/>
</dbReference>
<evidence type="ECO:0000313" key="1">
    <source>
        <dbReference type="EMBL" id="GAA4850683.1"/>
    </source>
</evidence>
<accession>A0ABP9DKX9</accession>
<gene>
    <name evidence="1" type="ORF">GCM10023235_29600</name>
</gene>
<dbReference type="RefSeq" id="WP_345697298.1">
    <property type="nucleotide sequence ID" value="NZ_BAABIS010000001.1"/>
</dbReference>
<keyword evidence="2" id="KW-1185">Reference proteome</keyword>
<organism evidence="1 2">
    <name type="scientific">Kitasatospora terrestris</name>
    <dbReference type="NCBI Taxonomy" id="258051"/>
    <lineage>
        <taxon>Bacteria</taxon>
        <taxon>Bacillati</taxon>
        <taxon>Actinomycetota</taxon>
        <taxon>Actinomycetes</taxon>
        <taxon>Kitasatosporales</taxon>
        <taxon>Streptomycetaceae</taxon>
        <taxon>Kitasatospora</taxon>
    </lineage>
</organism>
<protein>
    <submittedName>
        <fullName evidence="1">Uncharacterized protein</fullName>
    </submittedName>
</protein>
<name>A0ABP9DKX9_9ACTN</name>
<evidence type="ECO:0000313" key="2">
    <source>
        <dbReference type="Proteomes" id="UP001501752"/>
    </source>
</evidence>
<proteinExistence type="predicted"/>
<comment type="caution">
    <text evidence="1">The sequence shown here is derived from an EMBL/GenBank/DDBJ whole genome shotgun (WGS) entry which is preliminary data.</text>
</comment>